<sequence length="259" mass="29743">MAEISRSEILDSIQKKKEQDKEQTQSPSFQPQLAKPVDKQQLHTPDVINANISVTQHVPTQLLSPSHGAASPVQSKEDSKDKTIKPKSDKKDEGNKNSITITRTLPKQSPGGSQGDKSKVTSKPTKRPLQYLETLAEKAGITFEDKYEAANTLLALDKQNNTFRRPELKQPKSESENHTQGEDYRFRNQKEEDDKLQIQQQIIQQQQQQQLQQLQQQQLQQLQQQHLQQLQQQALQRQHQAIQQHLKNQQDQQELVSLL</sequence>
<feature type="compositionally biased region" description="Basic and acidic residues" evidence="2">
    <location>
        <begin position="1"/>
        <end position="23"/>
    </location>
</feature>
<keyword evidence="1" id="KW-0175">Coiled coil</keyword>
<evidence type="ECO:0000256" key="2">
    <source>
        <dbReference type="SAM" id="MobiDB-lite"/>
    </source>
</evidence>
<dbReference type="EMBL" id="CAKXAJ010002336">
    <property type="protein sequence ID" value="CAH2208122.1"/>
    <property type="molecule type" value="Genomic_DNA"/>
</dbReference>
<keyword evidence="4" id="KW-1185">Reference proteome</keyword>
<feature type="coiled-coil region" evidence="1">
    <location>
        <begin position="188"/>
        <end position="252"/>
    </location>
</feature>
<dbReference type="OrthoDB" id="2390104at2759"/>
<name>A0A8S4QCS0_9NEOP</name>
<protein>
    <submittedName>
        <fullName evidence="3">Jg22954 protein</fullName>
    </submittedName>
</protein>
<dbReference type="AlphaFoldDB" id="A0A8S4QCS0"/>
<feature type="compositionally biased region" description="Basic and acidic residues" evidence="2">
    <location>
        <begin position="75"/>
        <end position="95"/>
    </location>
</feature>
<reference evidence="3" key="1">
    <citation type="submission" date="2022-03" db="EMBL/GenBank/DDBJ databases">
        <authorList>
            <person name="Lindestad O."/>
        </authorList>
    </citation>
    <scope>NUCLEOTIDE SEQUENCE</scope>
</reference>
<comment type="caution">
    <text evidence="3">The sequence shown here is derived from an EMBL/GenBank/DDBJ whole genome shotgun (WGS) entry which is preliminary data.</text>
</comment>
<feature type="region of interest" description="Disordered" evidence="2">
    <location>
        <begin position="1"/>
        <end position="126"/>
    </location>
</feature>
<feature type="region of interest" description="Disordered" evidence="2">
    <location>
        <begin position="161"/>
        <end position="184"/>
    </location>
</feature>
<feature type="compositionally biased region" description="Polar residues" evidence="2">
    <location>
        <begin position="96"/>
        <end position="111"/>
    </location>
</feature>
<feature type="compositionally biased region" description="Basic and acidic residues" evidence="2">
    <location>
        <begin position="164"/>
        <end position="184"/>
    </location>
</feature>
<gene>
    <name evidence="3" type="primary">jg22954</name>
    <name evidence="3" type="ORF">PAEG_LOCUS739</name>
</gene>
<feature type="compositionally biased region" description="Polar residues" evidence="2">
    <location>
        <begin position="50"/>
        <end position="64"/>
    </location>
</feature>
<dbReference type="Proteomes" id="UP000838756">
    <property type="component" value="Unassembled WGS sequence"/>
</dbReference>
<proteinExistence type="predicted"/>
<evidence type="ECO:0000313" key="4">
    <source>
        <dbReference type="Proteomes" id="UP000838756"/>
    </source>
</evidence>
<accession>A0A8S4QCS0</accession>
<evidence type="ECO:0000256" key="1">
    <source>
        <dbReference type="SAM" id="Coils"/>
    </source>
</evidence>
<evidence type="ECO:0000313" key="3">
    <source>
        <dbReference type="EMBL" id="CAH2208122.1"/>
    </source>
</evidence>
<organism evidence="3 4">
    <name type="scientific">Pararge aegeria aegeria</name>
    <dbReference type="NCBI Taxonomy" id="348720"/>
    <lineage>
        <taxon>Eukaryota</taxon>
        <taxon>Metazoa</taxon>
        <taxon>Ecdysozoa</taxon>
        <taxon>Arthropoda</taxon>
        <taxon>Hexapoda</taxon>
        <taxon>Insecta</taxon>
        <taxon>Pterygota</taxon>
        <taxon>Neoptera</taxon>
        <taxon>Endopterygota</taxon>
        <taxon>Lepidoptera</taxon>
        <taxon>Glossata</taxon>
        <taxon>Ditrysia</taxon>
        <taxon>Papilionoidea</taxon>
        <taxon>Nymphalidae</taxon>
        <taxon>Satyrinae</taxon>
        <taxon>Satyrini</taxon>
        <taxon>Parargina</taxon>
        <taxon>Pararge</taxon>
    </lineage>
</organism>